<reference evidence="2" key="1">
    <citation type="submission" date="2015-11" db="EMBL/GenBank/DDBJ databases">
        <authorList>
            <person name="Dugat-Bony E."/>
        </authorList>
    </citation>
    <scope>NUCLEOTIDE SEQUENCE [LARGE SCALE GENOMIC DNA]</scope>
    <source>
        <strain evidence="2">Mu292</strain>
    </source>
</reference>
<protein>
    <submittedName>
        <fullName evidence="1">Uncharacterized protein</fullName>
    </submittedName>
</protein>
<gene>
    <name evidence="1" type="ORF">CVAR292_02194</name>
</gene>
<dbReference type="RefSeq" id="WP_141657096.1">
    <property type="nucleotide sequence ID" value="NZ_FAUH01000015.1"/>
</dbReference>
<dbReference type="Proteomes" id="UP000182498">
    <property type="component" value="Unassembled WGS sequence"/>
</dbReference>
<name>A0A0X2NMX4_9CORY</name>
<dbReference type="EMBL" id="FAUH01000015">
    <property type="protein sequence ID" value="CUU66847.1"/>
    <property type="molecule type" value="Genomic_DNA"/>
</dbReference>
<sequence length="144" mass="15814">MSGDSVTSHMPPCNSGAPGHDINGMWAWKVACRYIREHPEECVPVRVEDVGDGWFDVIFDGWTRTAWNHDPDRVANIAGRTVALHCPKYDIIGGLGQVLSDGTVRNTLQVIRPAWGGGAPCPRGLVNQEVRARDYGHGRSVPRD</sequence>
<accession>A0A0X2NMX4</accession>
<evidence type="ECO:0000313" key="2">
    <source>
        <dbReference type="Proteomes" id="UP000182498"/>
    </source>
</evidence>
<dbReference type="OrthoDB" id="9763949at2"/>
<evidence type="ECO:0000313" key="1">
    <source>
        <dbReference type="EMBL" id="CUU66847.1"/>
    </source>
</evidence>
<organism evidence="1 2">
    <name type="scientific">Corynebacterium variabile</name>
    <dbReference type="NCBI Taxonomy" id="1727"/>
    <lineage>
        <taxon>Bacteria</taxon>
        <taxon>Bacillati</taxon>
        <taxon>Actinomycetota</taxon>
        <taxon>Actinomycetes</taxon>
        <taxon>Mycobacteriales</taxon>
        <taxon>Corynebacteriaceae</taxon>
        <taxon>Corynebacterium</taxon>
    </lineage>
</organism>
<proteinExistence type="predicted"/>
<dbReference type="AlphaFoldDB" id="A0A0X2NMX4"/>
<keyword evidence="2" id="KW-1185">Reference proteome</keyword>